<dbReference type="AlphaFoldDB" id="M7PR02"/>
<evidence type="ECO:0000259" key="1">
    <source>
        <dbReference type="Pfam" id="PF10881"/>
    </source>
</evidence>
<reference evidence="2 3" key="1">
    <citation type="journal article" date="2013" name="Genome Announc.">
        <title>Draft Genome Sequence of Methylophaga lonarensis MPLT, a Haloalkaliphilic (Non-Methane-Utilizing) Methylotroph.</title>
        <authorList>
            <person name="Shetty S.A."/>
            <person name="Marathe N.P."/>
            <person name="Munot H."/>
            <person name="Antony C.P."/>
            <person name="Dhotre D.P."/>
            <person name="Murrell J.C."/>
            <person name="Shouche Y.S."/>
        </authorList>
    </citation>
    <scope>NUCLEOTIDE SEQUENCE [LARGE SCALE GENOMIC DNA]</scope>
    <source>
        <strain evidence="2 3">MPL</strain>
    </source>
</reference>
<protein>
    <recommendedName>
        <fullName evidence="1">DUF2726 domain-containing protein</fullName>
    </recommendedName>
</protein>
<dbReference type="RefSeq" id="WP_009726655.1">
    <property type="nucleotide sequence ID" value="NZ_APHR01000040.1"/>
</dbReference>
<proteinExistence type="predicted"/>
<keyword evidence="3" id="KW-1185">Reference proteome</keyword>
<evidence type="ECO:0000313" key="2">
    <source>
        <dbReference type="EMBL" id="EMR12864.1"/>
    </source>
</evidence>
<dbReference type="InterPro" id="IPR024402">
    <property type="entry name" value="DUF2726"/>
</dbReference>
<dbReference type="Proteomes" id="UP000012019">
    <property type="component" value="Unassembled WGS sequence"/>
</dbReference>
<dbReference type="Pfam" id="PF10881">
    <property type="entry name" value="DUF2726"/>
    <property type="match status" value="1"/>
</dbReference>
<dbReference type="OrthoDB" id="5782056at2"/>
<sequence>MEFIILIFLVILVGLFLLWSNRRRDKQKQQTIPYIKHPSLLNQNEYLCFKAIKQAVGERYDVHCKVRLSSIIAVDKNINKSLWASATERLSKRKVDFLLTDAENSQIACVIELDDSNPHRSRKPRDVFSREVLSNAKVPYIRLDTMPVYDAEELSELISTAVTPPAQASLESEPEVEIDFKVVIEPEDSAERQRRSN</sequence>
<dbReference type="PATRIC" id="fig|1286106.3.peg.1685"/>
<gene>
    <name evidence="2" type="ORF">MPL1_08387</name>
</gene>
<evidence type="ECO:0000313" key="3">
    <source>
        <dbReference type="Proteomes" id="UP000012019"/>
    </source>
</evidence>
<dbReference type="EMBL" id="APHR01000040">
    <property type="protein sequence ID" value="EMR12864.1"/>
    <property type="molecule type" value="Genomic_DNA"/>
</dbReference>
<dbReference type="STRING" id="1286106.MPL1_08387"/>
<name>M7PR02_9GAMM</name>
<dbReference type="eggNOG" id="COG0551">
    <property type="taxonomic scope" value="Bacteria"/>
</dbReference>
<comment type="caution">
    <text evidence="2">The sequence shown here is derived from an EMBL/GenBank/DDBJ whole genome shotgun (WGS) entry which is preliminary data.</text>
</comment>
<organism evidence="2 3">
    <name type="scientific">Methylophaga lonarensis MPL</name>
    <dbReference type="NCBI Taxonomy" id="1286106"/>
    <lineage>
        <taxon>Bacteria</taxon>
        <taxon>Pseudomonadati</taxon>
        <taxon>Pseudomonadota</taxon>
        <taxon>Gammaproteobacteria</taxon>
        <taxon>Thiotrichales</taxon>
        <taxon>Piscirickettsiaceae</taxon>
        <taxon>Methylophaga</taxon>
    </lineage>
</organism>
<accession>M7PR02</accession>
<feature type="domain" description="DUF2726" evidence="1">
    <location>
        <begin position="39"/>
        <end position="158"/>
    </location>
</feature>